<evidence type="ECO:0000313" key="1">
    <source>
        <dbReference type="EMBL" id="KAL1796907.1"/>
    </source>
</evidence>
<dbReference type="EMBL" id="JBHGVX010000004">
    <property type="protein sequence ID" value="KAL1796907.1"/>
    <property type="molecule type" value="Genomic_DNA"/>
</dbReference>
<protein>
    <submittedName>
        <fullName evidence="1">Uncharacterized protein</fullName>
    </submittedName>
</protein>
<accession>A0ABR3UKV8</accession>
<keyword evidence="2" id="KW-1185">Reference proteome</keyword>
<dbReference type="RefSeq" id="XP_069307491.1">
    <property type="nucleotide sequence ID" value="XM_069451653.1"/>
</dbReference>
<name>A0ABR3UKV8_9PLEO</name>
<organism evidence="1 2">
    <name type="scientific">Alternaria dauci</name>
    <dbReference type="NCBI Taxonomy" id="48095"/>
    <lineage>
        <taxon>Eukaryota</taxon>
        <taxon>Fungi</taxon>
        <taxon>Dikarya</taxon>
        <taxon>Ascomycota</taxon>
        <taxon>Pezizomycotina</taxon>
        <taxon>Dothideomycetes</taxon>
        <taxon>Pleosporomycetidae</taxon>
        <taxon>Pleosporales</taxon>
        <taxon>Pleosporineae</taxon>
        <taxon>Pleosporaceae</taxon>
        <taxon>Alternaria</taxon>
        <taxon>Alternaria sect. Porri</taxon>
    </lineage>
</organism>
<dbReference type="GeneID" id="96085769"/>
<dbReference type="Proteomes" id="UP001578633">
    <property type="component" value="Chromosome 4"/>
</dbReference>
<proteinExistence type="predicted"/>
<evidence type="ECO:0000313" key="2">
    <source>
        <dbReference type="Proteomes" id="UP001578633"/>
    </source>
</evidence>
<comment type="caution">
    <text evidence="1">The sequence shown here is derived from an EMBL/GenBank/DDBJ whole genome shotgun (WGS) entry which is preliminary data.</text>
</comment>
<reference evidence="1 2" key="1">
    <citation type="submission" date="2024-09" db="EMBL/GenBank/DDBJ databases">
        <title>T2T genomes of carrot and Alternaria dauci and their utility for understanding host-pathogen interaction during carrot leaf blight disease.</title>
        <authorList>
            <person name="Liu W."/>
            <person name="Xu S."/>
            <person name="Ou C."/>
            <person name="Liu X."/>
            <person name="Zhuang F."/>
            <person name="Deng X.W."/>
        </authorList>
    </citation>
    <scope>NUCLEOTIDE SEQUENCE [LARGE SCALE GENOMIC DNA]</scope>
    <source>
        <strain evidence="1 2">A2016</strain>
    </source>
</reference>
<gene>
    <name evidence="1" type="ORF">ACET3X_005447</name>
</gene>
<sequence length="409" mass="46643">MAVQATNTAYPTDYVIEHILKLSQYVINLAGSSNLFGKPELDLYSPSLSTMFNRLQKKQVGPSLLPPGFLTVERIHARIYLRSNQEATDRPLADYEDLYYALLARMQEMHQLLNLRIDSGFNDATQFVYEGGPSISEFHNSLSEYWDVLNNPACGKALDDAIREARVQALRDELVWQVENDNMSTEDAFEQLKQLNSLDVYSGIIGLNFVQDWAPIMVGAYLEQKYRHILNLEKEEATIKARQERRQAKLKSMRQALTDAPAKQKIPDRRRARAVRKAVHDANAKARIEADHQHLPKEQASMQNSPKHLAKLHPGHHHEEHKAAIYEQNIATADDMLMLLEWQMKTQRVSEYSDYLRARASQDSQRAVQSTQGSVTDSFVSSLSSNLPPGGRGGVFHHPDMDYSQYMQF</sequence>